<dbReference type="PANTHER" id="PTHR22708">
    <property type="entry name" value="LEUCINE-RICH REPEAT-CONTAINING PROTEIN 56"/>
    <property type="match status" value="1"/>
</dbReference>
<dbReference type="AlphaFoldDB" id="A0A1B0AFX5"/>
<protein>
    <recommendedName>
        <fullName evidence="4">Serine/threonine-protein kinase 11-interacting protein</fullName>
    </recommendedName>
</protein>
<sequence length="502" mass="55916">MKPVFSNQSKIFVVTPYGATEHDLSAFDGKPSDTVLSFNDFKICNASFCMNYVYRKPFHFITERSCDFEYIRVYVCSILANGHRMPVLQAPKESSDSSPEESFQHPIVEEQGWNGLLAIAANAQGHYRLQAPAWPLGQAPNNFVQWENFNNARNLNGGNPSSLDIYDRDMEDREEGNHFPAYVHLLPMTTAQPAPEPTIDELLRRVTLRTDLHNIETVRLRVLSSHLSLSHLSLFTPRLQHLDLSGSVLFSLRDLGLGLIHLLHLNVSNCGLNSLDGTVAFPSLRILIANGNMIQRLGSLTDMPLLERLSMCQNRISELSTLTFLSLSYHLTELDLRGNPVCYNVLYRLTMQRNIPSLQVLDGENISWDCNQTQSETALVTDSDEMSSISNASASLPLLNSNECEHREERVNSTPVIMQRSSSESSSSRCSSLYAGSPVVGSVLSLARNSNRLRRHDANTWISPDNSSSSEFSHDQATGAASSPSSQGSCDIDFMPVSDKYH</sequence>
<dbReference type="InterPro" id="IPR040091">
    <property type="entry name" value="LRRC56"/>
</dbReference>
<evidence type="ECO:0000256" key="1">
    <source>
        <dbReference type="SAM" id="MobiDB-lite"/>
    </source>
</evidence>
<accession>A0A1B0AFX5</accession>
<reference evidence="2" key="2">
    <citation type="submission" date="2020-05" db="UniProtKB">
        <authorList>
            <consortium name="EnsemblMetazoa"/>
        </authorList>
    </citation>
    <scope>IDENTIFICATION</scope>
    <source>
        <strain evidence="2">IAEA</strain>
    </source>
</reference>
<feature type="region of interest" description="Disordered" evidence="1">
    <location>
        <begin position="459"/>
        <end position="502"/>
    </location>
</feature>
<dbReference type="Gene3D" id="3.80.10.10">
    <property type="entry name" value="Ribonuclease Inhibitor"/>
    <property type="match status" value="1"/>
</dbReference>
<dbReference type="STRING" id="7398.A0A1B0AFX5"/>
<reference evidence="3" key="1">
    <citation type="submission" date="2014-03" db="EMBL/GenBank/DDBJ databases">
        <authorList>
            <person name="Aksoy S."/>
            <person name="Warren W."/>
            <person name="Wilson R.K."/>
        </authorList>
    </citation>
    <scope>NUCLEOTIDE SEQUENCE [LARGE SCALE GENOMIC DNA]</scope>
    <source>
        <strain evidence="3">IAEA</strain>
    </source>
</reference>
<feature type="region of interest" description="Disordered" evidence="1">
    <location>
        <begin position="405"/>
        <end position="430"/>
    </location>
</feature>
<dbReference type="Pfam" id="PF14580">
    <property type="entry name" value="LRR_9"/>
    <property type="match status" value="1"/>
</dbReference>
<dbReference type="Proteomes" id="UP000092445">
    <property type="component" value="Unassembled WGS sequence"/>
</dbReference>
<proteinExistence type="predicted"/>
<dbReference type="PROSITE" id="PS51450">
    <property type="entry name" value="LRR"/>
    <property type="match status" value="1"/>
</dbReference>
<name>A0A1B0AFX5_GLOPL</name>
<evidence type="ECO:0000313" key="2">
    <source>
        <dbReference type="EnsemblMetazoa" id="GPAI044392-PA"/>
    </source>
</evidence>
<organism evidence="2 3">
    <name type="scientific">Glossina pallidipes</name>
    <name type="common">Tsetse fly</name>
    <dbReference type="NCBI Taxonomy" id="7398"/>
    <lineage>
        <taxon>Eukaryota</taxon>
        <taxon>Metazoa</taxon>
        <taxon>Ecdysozoa</taxon>
        <taxon>Arthropoda</taxon>
        <taxon>Hexapoda</taxon>
        <taxon>Insecta</taxon>
        <taxon>Pterygota</taxon>
        <taxon>Neoptera</taxon>
        <taxon>Endopterygota</taxon>
        <taxon>Diptera</taxon>
        <taxon>Brachycera</taxon>
        <taxon>Muscomorpha</taxon>
        <taxon>Hippoboscoidea</taxon>
        <taxon>Glossinidae</taxon>
        <taxon>Glossina</taxon>
    </lineage>
</organism>
<evidence type="ECO:0008006" key="4">
    <source>
        <dbReference type="Google" id="ProtNLM"/>
    </source>
</evidence>
<keyword evidence="3" id="KW-1185">Reference proteome</keyword>
<dbReference type="InterPro" id="IPR032675">
    <property type="entry name" value="LRR_dom_sf"/>
</dbReference>
<dbReference type="InterPro" id="IPR001611">
    <property type="entry name" value="Leu-rich_rpt"/>
</dbReference>
<feature type="compositionally biased region" description="Polar residues" evidence="1">
    <location>
        <begin position="460"/>
        <end position="489"/>
    </location>
</feature>
<evidence type="ECO:0000313" key="3">
    <source>
        <dbReference type="Proteomes" id="UP000092445"/>
    </source>
</evidence>
<dbReference type="EnsemblMetazoa" id="GPAI044392-RA">
    <property type="protein sequence ID" value="GPAI044392-PA"/>
    <property type="gene ID" value="GPAI044392"/>
</dbReference>
<dbReference type="PANTHER" id="PTHR22708:SF0">
    <property type="entry name" value="LEUCINE-RICH REPEAT-CONTAINING PROTEIN 56"/>
    <property type="match status" value="1"/>
</dbReference>
<dbReference type="VEuPathDB" id="VectorBase:GPAI044392"/>
<feature type="compositionally biased region" description="Low complexity" evidence="1">
    <location>
        <begin position="420"/>
        <end position="430"/>
    </location>
</feature>
<dbReference type="SUPFAM" id="SSF52058">
    <property type="entry name" value="L domain-like"/>
    <property type="match status" value="1"/>
</dbReference>